<feature type="region of interest" description="Disordered" evidence="11">
    <location>
        <begin position="1064"/>
        <end position="1115"/>
    </location>
</feature>
<feature type="compositionally biased region" description="Low complexity" evidence="11">
    <location>
        <begin position="187"/>
        <end position="198"/>
    </location>
</feature>
<dbReference type="SMART" id="SM00293">
    <property type="entry name" value="PWWP"/>
    <property type="match status" value="1"/>
</dbReference>
<dbReference type="SMART" id="SM00508">
    <property type="entry name" value="PostSET"/>
    <property type="match status" value="1"/>
</dbReference>
<dbReference type="InterPro" id="IPR019787">
    <property type="entry name" value="Znf_PHD-finger"/>
</dbReference>
<dbReference type="InterPro" id="IPR050701">
    <property type="entry name" value="Histone_Mod_Regulator"/>
</dbReference>
<dbReference type="PROSITE" id="PS01359">
    <property type="entry name" value="ZF_PHD_1"/>
    <property type="match status" value="1"/>
</dbReference>
<dbReference type="InterPro" id="IPR046341">
    <property type="entry name" value="SET_dom_sf"/>
</dbReference>
<feature type="domain" description="PHD-type" evidence="12">
    <location>
        <begin position="826"/>
        <end position="877"/>
    </location>
</feature>
<evidence type="ECO:0000256" key="4">
    <source>
        <dbReference type="ARBA" id="ARBA00022691"/>
    </source>
</evidence>
<dbReference type="PANTHER" id="PTHR13793">
    <property type="entry name" value="PHD FINGER PROTEINS"/>
    <property type="match status" value="1"/>
</dbReference>
<feature type="domain" description="PHD-type" evidence="16">
    <location>
        <begin position="881"/>
        <end position="999"/>
    </location>
</feature>
<reference evidence="17 18" key="1">
    <citation type="journal article" date="2024" name="Nat. Commun.">
        <title>Phylogenomics reveals the evolutionary origins of lichenization in chlorophyte algae.</title>
        <authorList>
            <person name="Puginier C."/>
            <person name="Libourel C."/>
            <person name="Otte J."/>
            <person name="Skaloud P."/>
            <person name="Haon M."/>
            <person name="Grisel S."/>
            <person name="Petersen M."/>
            <person name="Berrin J.G."/>
            <person name="Delaux P.M."/>
            <person name="Dal Grande F."/>
            <person name="Keller J."/>
        </authorList>
    </citation>
    <scope>NUCLEOTIDE SEQUENCE [LARGE SCALE GENOMIC DNA]</scope>
    <source>
        <strain evidence="17 18">SAG 2145</strain>
    </source>
</reference>
<dbReference type="InterPro" id="IPR001965">
    <property type="entry name" value="Znf_PHD"/>
</dbReference>
<dbReference type="Gene3D" id="3.30.160.360">
    <property type="match status" value="1"/>
</dbReference>
<feature type="compositionally biased region" description="Polar residues" evidence="11">
    <location>
        <begin position="1195"/>
        <end position="1208"/>
    </location>
</feature>
<sequence>MPEPATSELEEAAASFPNDICDRQNFRELKVAFLLDSSLLLGRKVKVYWPLEESWFSGSVTDHCTSTLRHKVSYEDGEEEQLWLAAERVRLLTHPGEVFCLPPSSHHLKKLAQKMLQGAEAEPDTAAQERLRRGAIACEAASAQQPPQRLPRAQAQQQQLQQKSPKSGCRRARTSASPETHDPALPPQQAAQGQHLPQMVAAATSTIDSELCPAQDDHKASASKQKGMKGTSGKLVAFKKHDIRSFMQPPGLQPLSRDKHDNLVPQEVSSIAHSSAEPARPLSPSYLRCLPARVNSRQRSASQKDRHPQDGLGAPARERVQGECPQACMCPCMCGLDTSSGSSIQLSEMAPSQQQPHLPGSSSVGKAAQQKAAAAAMLAMNQSAHCPGASQASTLPCARLPVALASPSGPNTRAASAAAVTFNDVMYSKHTHEPDSRATSAQASPVNVASADHDRLSAPGSKTSSEAALPGEERSGSGKARPAKRRKMMSLNEGLAASMNDHVPGMVVWGTVKGWSAWPCLVLTQLEADAANLNSKGTGYLPVCFFGTLERAYLKPTEVVGLRAGLGAGCAEGGNRRRPGAFKDALQQTLHYLQSGVLPGGMLDIESDDDSSDESEDAVEMTGLDSEADKQSRKAKVSKLAAGAATSSCHQLPLKIAKHMTVLGLGEVDFLHPAFHDQKIIFPVGYSAIRVTASQGSNMETVPHLCEILAAEDGSGPIFRVTPDGGKAVEATTAAKAWGAIMGADEQGRPAALNGPRMFLLDKPAVVAAIQQLPGAERCERYTAWLGTPPPQRPLTSDEATRRAWCLAANQKLPEGVHGVGTAVQEGICHVCNKDMEYDRNQMLQCDACRMFVHMDCYGVSTCPDGRLWLCDVCRLGCRVPPACALCPAIGGALKQTTCGKWVHGACALWMPGIGLPDGDGGAVEGLHRVAKDRYKLHCGICQQQHGACLQCSATRHCFAAFHPLCAREAGLHMTELEDLEDDSSDESCSDAGTDHEHDPDGNAENQDIENLMLPDQPASAAAKRTRLDTIKQGARKRKRREWVGGTEVGGGCRLMVFCPRHNPLSSQPQRPSASAPSQPEGTLAEHPAHCQSSCPQQNSLPAVGPPDKAGPASPAMINLQSHRMAGKVHLSGLRSHSGARSPLQDLAQVGLDRAGGQSPAAKSKSRSCSSSQARQSGSCPQEDSRPSKRHRSSAAGNQSRMGRSTIGNDAGMQDRAASSAAAACPTAPAAIVPEQQQQQDRVLAAEHGTSSQKPLPATAAAAAAVTSAGLAADKLWGNSLEAGITEVTSRPSCSRAAPYNRNLRRGHREPDAMAAALAKRAYVQHTPYLLRGALRHHDVPASQVIICGQPGQRQPDQALAIRSLAERFLDMRSTEGARVTVGKSAIHGWGAFAKRRHAVGDMVLEYAGQVVRPSIAELREARLYDVLVGAGTYVFRMTEEACVDATRTGNMAHLLNHSCAPNCYSRNISLRDEASGVLREHVLLCAKRPIAPGEELTYDYRFCGTERLPCNCGAATCRHFVNELERPQDNANLVPRQRLRQFKPSKIQATSKPSESQHATKFVSGKQLPPGSWSPGAWSPLYGLQGF</sequence>
<evidence type="ECO:0000256" key="9">
    <source>
        <dbReference type="ARBA" id="ARBA00023242"/>
    </source>
</evidence>
<evidence type="ECO:0000256" key="11">
    <source>
        <dbReference type="SAM" id="MobiDB-lite"/>
    </source>
</evidence>
<dbReference type="GO" id="GO:0008168">
    <property type="term" value="F:methyltransferase activity"/>
    <property type="evidence" value="ECO:0007669"/>
    <property type="project" value="UniProtKB-KW"/>
</dbReference>
<organism evidence="17 18">
    <name type="scientific">Apatococcus lobatus</name>
    <dbReference type="NCBI Taxonomy" id="904363"/>
    <lineage>
        <taxon>Eukaryota</taxon>
        <taxon>Viridiplantae</taxon>
        <taxon>Chlorophyta</taxon>
        <taxon>core chlorophytes</taxon>
        <taxon>Trebouxiophyceae</taxon>
        <taxon>Chlorellales</taxon>
        <taxon>Chlorellaceae</taxon>
        <taxon>Apatococcus</taxon>
    </lineage>
</organism>
<dbReference type="InterPro" id="IPR000313">
    <property type="entry name" value="PWWP_dom"/>
</dbReference>
<evidence type="ECO:0000256" key="8">
    <source>
        <dbReference type="ARBA" id="ARBA00022853"/>
    </source>
</evidence>
<evidence type="ECO:0000259" key="16">
    <source>
        <dbReference type="PROSITE" id="PS51805"/>
    </source>
</evidence>
<evidence type="ECO:0000259" key="12">
    <source>
        <dbReference type="PROSITE" id="PS50016"/>
    </source>
</evidence>
<keyword evidence="7" id="KW-0862">Zinc</keyword>
<dbReference type="InterPro" id="IPR034732">
    <property type="entry name" value="EPHD"/>
</dbReference>
<feature type="region of interest" description="Disordered" evidence="11">
    <location>
        <begin position="345"/>
        <end position="367"/>
    </location>
</feature>
<dbReference type="Gene3D" id="2.170.270.10">
    <property type="entry name" value="SET domain"/>
    <property type="match status" value="1"/>
</dbReference>
<dbReference type="InterPro" id="IPR003888">
    <property type="entry name" value="FYrich_N"/>
</dbReference>
<accession>A0AAW1RIL6</accession>
<gene>
    <name evidence="17" type="ORF">WJX74_000997</name>
</gene>
<feature type="compositionally biased region" description="Acidic residues" evidence="11">
    <location>
        <begin position="978"/>
        <end position="989"/>
    </location>
</feature>
<dbReference type="GO" id="GO:0140993">
    <property type="term" value="F:histone modifying activity"/>
    <property type="evidence" value="ECO:0007669"/>
    <property type="project" value="UniProtKB-ARBA"/>
</dbReference>
<dbReference type="PROSITE" id="PS51542">
    <property type="entry name" value="FYRN"/>
    <property type="match status" value="1"/>
</dbReference>
<evidence type="ECO:0000256" key="6">
    <source>
        <dbReference type="ARBA" id="ARBA00022771"/>
    </source>
</evidence>
<feature type="compositionally biased region" description="Low complexity" evidence="11">
    <location>
        <begin position="140"/>
        <end position="166"/>
    </location>
</feature>
<feature type="compositionally biased region" description="Acidic residues" evidence="11">
    <location>
        <begin position="605"/>
        <end position="619"/>
    </location>
</feature>
<proteinExistence type="predicted"/>
<dbReference type="GO" id="GO:0006357">
    <property type="term" value="P:regulation of transcription by RNA polymerase II"/>
    <property type="evidence" value="ECO:0007669"/>
    <property type="project" value="TreeGrafter"/>
</dbReference>
<keyword evidence="3" id="KW-0808">Transferase</keyword>
<feature type="domain" description="PWWP" evidence="14">
    <location>
        <begin position="504"/>
        <end position="565"/>
    </location>
</feature>
<dbReference type="Proteomes" id="UP001438707">
    <property type="component" value="Unassembled WGS sequence"/>
</dbReference>
<keyword evidence="8" id="KW-0156">Chromatin regulator</keyword>
<keyword evidence="5" id="KW-0479">Metal-binding</keyword>
<comment type="caution">
    <text evidence="17">The sequence shown here is derived from an EMBL/GenBank/DDBJ whole genome shotgun (WGS) entry which is preliminary data.</text>
</comment>
<evidence type="ECO:0000256" key="5">
    <source>
        <dbReference type="ARBA" id="ARBA00022723"/>
    </source>
</evidence>
<dbReference type="GO" id="GO:0005634">
    <property type="term" value="C:nucleus"/>
    <property type="evidence" value="ECO:0007669"/>
    <property type="project" value="UniProtKB-SubCell"/>
</dbReference>
<dbReference type="SMART" id="SM00317">
    <property type="entry name" value="SET"/>
    <property type="match status" value="1"/>
</dbReference>
<dbReference type="InterPro" id="IPR003889">
    <property type="entry name" value="FYrich_C"/>
</dbReference>
<evidence type="ECO:0000259" key="15">
    <source>
        <dbReference type="PROSITE" id="PS50868"/>
    </source>
</evidence>
<comment type="subcellular location">
    <subcellularLocation>
        <location evidence="1">Nucleus</location>
    </subcellularLocation>
</comment>
<feature type="compositionally biased region" description="Low complexity" evidence="11">
    <location>
        <begin position="1064"/>
        <end position="1080"/>
    </location>
</feature>
<evidence type="ECO:0000256" key="2">
    <source>
        <dbReference type="ARBA" id="ARBA00022603"/>
    </source>
</evidence>
<keyword evidence="4" id="KW-0949">S-adenosyl-L-methionine</keyword>
<evidence type="ECO:0000256" key="1">
    <source>
        <dbReference type="ARBA" id="ARBA00004123"/>
    </source>
</evidence>
<dbReference type="Pfam" id="PF00855">
    <property type="entry name" value="PWWP"/>
    <property type="match status" value="1"/>
</dbReference>
<dbReference type="SMART" id="SM00542">
    <property type="entry name" value="FYRC"/>
    <property type="match status" value="1"/>
</dbReference>
<feature type="domain" description="Post-SET" evidence="15">
    <location>
        <begin position="1507"/>
        <end position="1523"/>
    </location>
</feature>
<dbReference type="CDD" id="cd20404">
    <property type="entry name" value="Tudor_Agenet_AtEML-like"/>
    <property type="match status" value="1"/>
</dbReference>
<dbReference type="Gene3D" id="2.30.30.140">
    <property type="match status" value="2"/>
</dbReference>
<protein>
    <recommendedName>
        <fullName evidence="19">Histone-lysine N-methyltransferase</fullName>
    </recommendedName>
</protein>
<feature type="compositionally biased region" description="Low complexity" evidence="11">
    <location>
        <begin position="1159"/>
        <end position="1181"/>
    </location>
</feature>
<dbReference type="SMART" id="SM00249">
    <property type="entry name" value="PHD"/>
    <property type="match status" value="2"/>
</dbReference>
<keyword evidence="18" id="KW-1185">Reference proteome</keyword>
<dbReference type="Gene3D" id="3.30.40.10">
    <property type="entry name" value="Zinc/RING finger domain, C3HC4 (zinc finger)"/>
    <property type="match status" value="2"/>
</dbReference>
<dbReference type="PROSITE" id="PS50812">
    <property type="entry name" value="PWWP"/>
    <property type="match status" value="1"/>
</dbReference>
<feature type="region of interest" description="Disordered" evidence="11">
    <location>
        <begin position="294"/>
        <end position="316"/>
    </location>
</feature>
<name>A0AAW1RIL6_9CHLO</name>
<keyword evidence="2" id="KW-0489">Methyltransferase</keyword>
<dbReference type="PROSITE" id="PS50280">
    <property type="entry name" value="SET"/>
    <property type="match status" value="1"/>
</dbReference>
<dbReference type="Pfam" id="PF05965">
    <property type="entry name" value="FYRC"/>
    <property type="match status" value="1"/>
</dbReference>
<keyword evidence="9" id="KW-0539">Nucleus</keyword>
<feature type="region of interest" description="Disordered" evidence="11">
    <location>
        <begin position="430"/>
        <end position="486"/>
    </location>
</feature>
<dbReference type="InterPro" id="IPR013083">
    <property type="entry name" value="Znf_RING/FYVE/PHD"/>
</dbReference>
<evidence type="ECO:0000256" key="10">
    <source>
        <dbReference type="PROSITE-ProRule" id="PRU00146"/>
    </source>
</evidence>
<dbReference type="GO" id="GO:0032259">
    <property type="term" value="P:methylation"/>
    <property type="evidence" value="ECO:0007669"/>
    <property type="project" value="UniProtKB-KW"/>
</dbReference>
<dbReference type="InterPro" id="IPR001214">
    <property type="entry name" value="SET_dom"/>
</dbReference>
<dbReference type="InterPro" id="IPR011011">
    <property type="entry name" value="Znf_FYVE_PHD"/>
</dbReference>
<dbReference type="Pfam" id="PF00856">
    <property type="entry name" value="SET"/>
    <property type="match status" value="1"/>
</dbReference>
<dbReference type="InterPro" id="IPR019786">
    <property type="entry name" value="Zinc_finger_PHD-type_CS"/>
</dbReference>
<feature type="compositionally biased region" description="Polar residues" evidence="11">
    <location>
        <begin position="1548"/>
        <end position="1560"/>
    </location>
</feature>
<dbReference type="PROSITE" id="PS51543">
    <property type="entry name" value="FYRC"/>
    <property type="match status" value="1"/>
</dbReference>
<feature type="region of interest" description="Disordered" evidence="11">
    <location>
        <begin position="140"/>
        <end position="198"/>
    </location>
</feature>
<keyword evidence="6 10" id="KW-0863">Zinc-finger</keyword>
<feature type="domain" description="SET" evidence="13">
    <location>
        <begin position="1378"/>
        <end position="1502"/>
    </location>
</feature>
<dbReference type="PROSITE" id="PS50868">
    <property type="entry name" value="POST_SET"/>
    <property type="match status" value="1"/>
</dbReference>
<evidence type="ECO:0000256" key="3">
    <source>
        <dbReference type="ARBA" id="ARBA00022679"/>
    </source>
</evidence>
<evidence type="ECO:0000313" key="17">
    <source>
        <dbReference type="EMBL" id="KAK9833626.1"/>
    </source>
</evidence>
<dbReference type="GO" id="GO:0008270">
    <property type="term" value="F:zinc ion binding"/>
    <property type="evidence" value="ECO:0007669"/>
    <property type="project" value="UniProtKB-KW"/>
</dbReference>
<dbReference type="SUPFAM" id="SSF63748">
    <property type="entry name" value="Tudor/PWWP/MBT"/>
    <property type="match status" value="1"/>
</dbReference>
<feature type="region of interest" description="Disordered" evidence="11">
    <location>
        <begin position="1153"/>
        <end position="1222"/>
    </location>
</feature>
<evidence type="ECO:0000313" key="18">
    <source>
        <dbReference type="Proteomes" id="UP001438707"/>
    </source>
</evidence>
<dbReference type="SUPFAM" id="SSF82199">
    <property type="entry name" value="SET domain"/>
    <property type="match status" value="1"/>
</dbReference>
<evidence type="ECO:0000259" key="14">
    <source>
        <dbReference type="PROSITE" id="PS50812"/>
    </source>
</evidence>
<dbReference type="Pfam" id="PF13831">
    <property type="entry name" value="PHD_2"/>
    <property type="match status" value="1"/>
</dbReference>
<dbReference type="SUPFAM" id="SSF57903">
    <property type="entry name" value="FYVE/PHD zinc finger"/>
    <property type="match status" value="1"/>
</dbReference>
<dbReference type="PANTHER" id="PTHR13793:SF140">
    <property type="entry name" value="HISTONE-LYSINE N-METHYLTRANSFERASE ATX2"/>
    <property type="match status" value="1"/>
</dbReference>
<feature type="compositionally biased region" description="Polar residues" evidence="11">
    <location>
        <begin position="437"/>
        <end position="447"/>
    </location>
</feature>
<feature type="region of interest" description="Disordered" evidence="11">
    <location>
        <begin position="1545"/>
        <end position="1572"/>
    </location>
</feature>
<dbReference type="PROSITE" id="PS51805">
    <property type="entry name" value="EPHD"/>
    <property type="match status" value="1"/>
</dbReference>
<evidence type="ECO:0000259" key="13">
    <source>
        <dbReference type="PROSITE" id="PS50280"/>
    </source>
</evidence>
<feature type="region of interest" description="Disordered" evidence="11">
    <location>
        <begin position="603"/>
        <end position="631"/>
    </location>
</feature>
<dbReference type="Pfam" id="PF05964">
    <property type="entry name" value="FYRN"/>
    <property type="match status" value="1"/>
</dbReference>
<feature type="compositionally biased region" description="Polar residues" evidence="11">
    <location>
        <begin position="1091"/>
        <end position="1101"/>
    </location>
</feature>
<feature type="region of interest" description="Disordered" evidence="11">
    <location>
        <begin position="978"/>
        <end position="1043"/>
    </location>
</feature>
<feature type="compositionally biased region" description="Polar residues" evidence="11">
    <location>
        <begin position="345"/>
        <end position="364"/>
    </location>
</feature>
<evidence type="ECO:0008006" key="19">
    <source>
        <dbReference type="Google" id="ProtNLM"/>
    </source>
</evidence>
<dbReference type="Pfam" id="PF13832">
    <property type="entry name" value="zf-HC5HC2H_2"/>
    <property type="match status" value="1"/>
</dbReference>
<dbReference type="PROSITE" id="PS50016">
    <property type="entry name" value="ZF_PHD_2"/>
    <property type="match status" value="1"/>
</dbReference>
<dbReference type="EMBL" id="JALJOS010000010">
    <property type="protein sequence ID" value="KAK9833626.1"/>
    <property type="molecule type" value="Genomic_DNA"/>
</dbReference>
<dbReference type="CDD" id="cd10518">
    <property type="entry name" value="SET_SETD1-like"/>
    <property type="match status" value="1"/>
</dbReference>
<evidence type="ECO:0000256" key="7">
    <source>
        <dbReference type="ARBA" id="ARBA00022833"/>
    </source>
</evidence>
<feature type="region of interest" description="Disordered" evidence="11">
    <location>
        <begin position="1236"/>
        <end position="1257"/>
    </location>
</feature>
<dbReference type="InterPro" id="IPR003616">
    <property type="entry name" value="Post-SET_dom"/>
</dbReference>